<feature type="transmembrane region" description="Helical" evidence="1">
    <location>
        <begin position="151"/>
        <end position="173"/>
    </location>
</feature>
<evidence type="ECO:0000313" key="2">
    <source>
        <dbReference type="EMBL" id="GGM59483.1"/>
    </source>
</evidence>
<sequence>MLLNALLCLGMLVVVPLGLDLIDRPWRGWRRAVWLLGAAPGAVSLWLPRGWPAAALAAVYLVTTLWLAAGIPGRLQAALAAGSPGRLQAALAAGSPGGAPGAGLRGRMHALGVTAPHELAVMTALAAPAVAAGSLVAERGGYRLLGFRFEILALTVAHFHYAGFVAALVAGLVCRLGNNSSAGRAAALSVPSGIGLVFLGYFTNDWVELAGAVVLTGGMWLTGWLTVRQSRNAGRITKALLVTSAVVLVVTMLLAIDWAVGHVSGVPHLSLSWMVATHGAGNALGFALCGVLAWRRAAAGGRS</sequence>
<dbReference type="RefSeq" id="WP_229836132.1">
    <property type="nucleotide sequence ID" value="NZ_BMPI01000042.1"/>
</dbReference>
<name>A0A917U714_9ACTN</name>
<feature type="transmembrane region" description="Helical" evidence="1">
    <location>
        <begin position="54"/>
        <end position="71"/>
    </location>
</feature>
<keyword evidence="1" id="KW-0812">Transmembrane</keyword>
<accession>A0A917U714</accession>
<feature type="transmembrane region" description="Helical" evidence="1">
    <location>
        <begin position="272"/>
        <end position="294"/>
    </location>
</feature>
<feature type="transmembrane region" description="Helical" evidence="1">
    <location>
        <begin position="209"/>
        <end position="227"/>
    </location>
</feature>
<dbReference type="EMBL" id="BMPI01000042">
    <property type="protein sequence ID" value="GGM59483.1"/>
    <property type="molecule type" value="Genomic_DNA"/>
</dbReference>
<dbReference type="Proteomes" id="UP000642070">
    <property type="component" value="Unassembled WGS sequence"/>
</dbReference>
<feature type="transmembrane region" description="Helical" evidence="1">
    <location>
        <begin position="239"/>
        <end position="260"/>
    </location>
</feature>
<feature type="transmembrane region" description="Helical" evidence="1">
    <location>
        <begin position="185"/>
        <end position="203"/>
    </location>
</feature>
<reference evidence="2" key="1">
    <citation type="journal article" date="2014" name="Int. J. Syst. Evol. Microbiol.">
        <title>Complete genome sequence of Corynebacterium casei LMG S-19264T (=DSM 44701T), isolated from a smear-ripened cheese.</title>
        <authorList>
            <consortium name="US DOE Joint Genome Institute (JGI-PGF)"/>
            <person name="Walter F."/>
            <person name="Albersmeier A."/>
            <person name="Kalinowski J."/>
            <person name="Ruckert C."/>
        </authorList>
    </citation>
    <scope>NUCLEOTIDE SEQUENCE</scope>
    <source>
        <strain evidence="2">JCM 19831</strain>
    </source>
</reference>
<evidence type="ECO:0008006" key="4">
    <source>
        <dbReference type="Google" id="ProtNLM"/>
    </source>
</evidence>
<protein>
    <recommendedName>
        <fullName evidence="4">YndJ-like protein</fullName>
    </recommendedName>
</protein>
<dbReference type="AlphaFoldDB" id="A0A917U714"/>
<proteinExistence type="predicted"/>
<comment type="caution">
    <text evidence="2">The sequence shown here is derived from an EMBL/GenBank/DDBJ whole genome shotgun (WGS) entry which is preliminary data.</text>
</comment>
<keyword evidence="1" id="KW-1133">Transmembrane helix</keyword>
<evidence type="ECO:0000256" key="1">
    <source>
        <dbReference type="SAM" id="Phobius"/>
    </source>
</evidence>
<gene>
    <name evidence="2" type="ORF">GCM10007977_071320</name>
</gene>
<dbReference type="InterPro" id="IPR025450">
    <property type="entry name" value="YndJ-like"/>
</dbReference>
<keyword evidence="1" id="KW-0472">Membrane</keyword>
<organism evidence="2 3">
    <name type="scientific">Dactylosporangium sucinum</name>
    <dbReference type="NCBI Taxonomy" id="1424081"/>
    <lineage>
        <taxon>Bacteria</taxon>
        <taxon>Bacillati</taxon>
        <taxon>Actinomycetota</taxon>
        <taxon>Actinomycetes</taxon>
        <taxon>Micromonosporales</taxon>
        <taxon>Micromonosporaceae</taxon>
        <taxon>Dactylosporangium</taxon>
    </lineage>
</organism>
<reference evidence="2" key="2">
    <citation type="submission" date="2020-09" db="EMBL/GenBank/DDBJ databases">
        <authorList>
            <person name="Sun Q."/>
            <person name="Ohkuma M."/>
        </authorList>
    </citation>
    <scope>NUCLEOTIDE SEQUENCE</scope>
    <source>
        <strain evidence="2">JCM 19831</strain>
    </source>
</reference>
<dbReference type="Pfam" id="PF14158">
    <property type="entry name" value="YndJ"/>
    <property type="match status" value="2"/>
</dbReference>
<evidence type="ECO:0000313" key="3">
    <source>
        <dbReference type="Proteomes" id="UP000642070"/>
    </source>
</evidence>
<keyword evidence="3" id="KW-1185">Reference proteome</keyword>